<keyword evidence="1" id="KW-1133">Transmembrane helix</keyword>
<dbReference type="STRING" id="1307839.L21SP5_02648"/>
<dbReference type="Pfam" id="PF09822">
    <property type="entry name" value="ABC_transp_aux"/>
    <property type="match status" value="1"/>
</dbReference>
<dbReference type="Pfam" id="PF23357">
    <property type="entry name" value="DUF7088"/>
    <property type="match status" value="1"/>
</dbReference>
<organism evidence="4 5">
    <name type="scientific">Salinivirga cyanobacteriivorans</name>
    <dbReference type="NCBI Taxonomy" id="1307839"/>
    <lineage>
        <taxon>Bacteria</taxon>
        <taxon>Pseudomonadati</taxon>
        <taxon>Bacteroidota</taxon>
        <taxon>Bacteroidia</taxon>
        <taxon>Bacteroidales</taxon>
        <taxon>Salinivirgaceae</taxon>
        <taxon>Salinivirga</taxon>
    </lineage>
</organism>
<protein>
    <submittedName>
        <fullName evidence="4">Gliding-associated putative ABC transporter substrate-binding component GldG</fullName>
    </submittedName>
</protein>
<gene>
    <name evidence="4" type="ORF">L21SP5_02648</name>
</gene>
<reference evidence="4 5" key="1">
    <citation type="submission" date="2015-11" db="EMBL/GenBank/DDBJ databases">
        <title>Description and complete genome sequence of a novel strain predominating in hypersaline microbial mats and representing a new family of the Bacteriodetes phylum.</title>
        <authorList>
            <person name="Spring S."/>
            <person name="Bunk B."/>
            <person name="Sproer C."/>
            <person name="Klenk H.-P."/>
        </authorList>
    </citation>
    <scope>NUCLEOTIDE SEQUENCE [LARGE SCALE GENOMIC DNA]</scope>
    <source>
        <strain evidence="4 5">L21-Spi-D4</strain>
    </source>
</reference>
<feature type="domain" description="ABC-type uncharacterised transport system" evidence="2">
    <location>
        <begin position="199"/>
        <end position="513"/>
    </location>
</feature>
<dbReference type="NCBIfam" id="TIGR03521">
    <property type="entry name" value="GldG"/>
    <property type="match status" value="1"/>
</dbReference>
<accession>A0A0S2I213</accession>
<proteinExistence type="predicted"/>
<evidence type="ECO:0000313" key="4">
    <source>
        <dbReference type="EMBL" id="ALO16271.1"/>
    </source>
</evidence>
<name>A0A0S2I213_9BACT</name>
<evidence type="ECO:0000259" key="2">
    <source>
        <dbReference type="Pfam" id="PF09822"/>
    </source>
</evidence>
<evidence type="ECO:0000313" key="5">
    <source>
        <dbReference type="Proteomes" id="UP000064893"/>
    </source>
</evidence>
<dbReference type="EMBL" id="CP013118">
    <property type="protein sequence ID" value="ALO16271.1"/>
    <property type="molecule type" value="Genomic_DNA"/>
</dbReference>
<dbReference type="OrthoDB" id="9777219at2"/>
<dbReference type="InterPro" id="IPR019863">
    <property type="entry name" value="Motility-assoc_ABC-rel_GldG"/>
</dbReference>
<evidence type="ECO:0000259" key="3">
    <source>
        <dbReference type="Pfam" id="PF23357"/>
    </source>
</evidence>
<dbReference type="Proteomes" id="UP000064893">
    <property type="component" value="Chromosome"/>
</dbReference>
<dbReference type="InterPro" id="IPR055396">
    <property type="entry name" value="DUF7088"/>
</dbReference>
<dbReference type="AlphaFoldDB" id="A0A0S2I213"/>
<dbReference type="InterPro" id="IPR019196">
    <property type="entry name" value="ABC_transp_unknown"/>
</dbReference>
<keyword evidence="1" id="KW-0812">Transmembrane</keyword>
<keyword evidence="5" id="KW-1185">Reference proteome</keyword>
<dbReference type="RefSeq" id="WP_057953659.1">
    <property type="nucleotide sequence ID" value="NZ_CP013118.1"/>
</dbReference>
<sequence length="581" mass="66842">MKRSRLKRNHIIQLLLSILTVLLIGFVSSRVFFRIDLTTDNRYSINESTKTALQDLDDIVYVKVYLDGDLPAAFEELRRSVLETMEEFRAYAGSNIQYEFINPAESEDQKTRNEIARQLVDKGLNPRTIRVEDKDGYKTKYLFPGAVIMYRQEEVVLNFIDSKASGRTAVERLINDAQEKLEYNFLNKIREVTSVFPATIAFITGHGELERSQSISFARELSDMYSIKLVDPDEYIYALRDSMRLKYDAIVVAKPRTRFSEKDKFIIDQYIMHGGKVLWLVDYNDVHMDSLARKSTTQAIPIQRQLNLNDMLFSYGVRINTGIIQDLRSAPIPVNTAAMGAEPQFTPTPWVYFPVIAPRPIHPITTNIGPIKTEFTNPLDTVGRNPDVEKQILLKTSQYSRVISSPALIDLSIINEKPDPQRFRSGPQNVAVLLEGNFQSAFKNRLVDDFTENTFFDFKEKSKKTKMIVVSDGDVAKNPVITRNGDQQSLPLGSDKWFEDINFSGNKPFLLNAVNYLTDDNELVTLRGRKFELRLLDRQKLRNEKTFWRALNIGLPIVVMLILAFVFHFLRRLKYTKKSSQ</sequence>
<feature type="domain" description="DUF7088" evidence="3">
    <location>
        <begin position="40"/>
        <end position="148"/>
    </location>
</feature>
<keyword evidence="1" id="KW-0472">Membrane</keyword>
<dbReference type="KEGG" id="blq:L21SP5_02648"/>
<dbReference type="PATRIC" id="fig|1307839.3.peg.2780"/>
<evidence type="ECO:0000256" key="1">
    <source>
        <dbReference type="SAM" id="Phobius"/>
    </source>
</evidence>
<feature type="transmembrane region" description="Helical" evidence="1">
    <location>
        <begin position="547"/>
        <end position="570"/>
    </location>
</feature>